<comment type="similarity">
    <text evidence="6">Belongs to the ABC-4 integral membrane protein family.</text>
</comment>
<dbReference type="RefSeq" id="WP_111435388.1">
    <property type="nucleotide sequence ID" value="NZ_JACIGG010000003.1"/>
</dbReference>
<dbReference type="EMBL" id="NPEV01000038">
    <property type="protein sequence ID" value="RAI25940.1"/>
    <property type="molecule type" value="Genomic_DNA"/>
</dbReference>
<dbReference type="Proteomes" id="UP000249299">
    <property type="component" value="Unassembled WGS sequence"/>
</dbReference>
<organism evidence="10 11">
    <name type="scientific">Rhodobium orientis</name>
    <dbReference type="NCBI Taxonomy" id="34017"/>
    <lineage>
        <taxon>Bacteria</taxon>
        <taxon>Pseudomonadati</taxon>
        <taxon>Pseudomonadota</taxon>
        <taxon>Alphaproteobacteria</taxon>
        <taxon>Hyphomicrobiales</taxon>
        <taxon>Rhodobiaceae</taxon>
        <taxon>Rhodobium</taxon>
    </lineage>
</organism>
<dbReference type="GO" id="GO:0022857">
    <property type="term" value="F:transmembrane transporter activity"/>
    <property type="evidence" value="ECO:0007669"/>
    <property type="project" value="TreeGrafter"/>
</dbReference>
<keyword evidence="11" id="KW-1185">Reference proteome</keyword>
<dbReference type="InterPro" id="IPR003838">
    <property type="entry name" value="ABC3_permease_C"/>
</dbReference>
<keyword evidence="4 7" id="KW-1133">Transmembrane helix</keyword>
<evidence type="ECO:0000256" key="4">
    <source>
        <dbReference type="ARBA" id="ARBA00022989"/>
    </source>
</evidence>
<comment type="caution">
    <text evidence="10">The sequence shown here is derived from an EMBL/GenBank/DDBJ whole genome shotgun (WGS) entry which is preliminary data.</text>
</comment>
<evidence type="ECO:0000313" key="11">
    <source>
        <dbReference type="Proteomes" id="UP000249299"/>
    </source>
</evidence>
<evidence type="ECO:0000259" key="8">
    <source>
        <dbReference type="Pfam" id="PF02687"/>
    </source>
</evidence>
<dbReference type="InterPro" id="IPR025857">
    <property type="entry name" value="MacB_PCD"/>
</dbReference>
<evidence type="ECO:0000256" key="2">
    <source>
        <dbReference type="ARBA" id="ARBA00022475"/>
    </source>
</evidence>
<keyword evidence="5 7" id="KW-0472">Membrane</keyword>
<dbReference type="AlphaFoldDB" id="A0A327JHS6"/>
<feature type="domain" description="MacB-like periplasmic core" evidence="9">
    <location>
        <begin position="18"/>
        <end position="239"/>
    </location>
</feature>
<protein>
    <submittedName>
        <fullName evidence="10">ABC transporter permease</fullName>
    </submittedName>
</protein>
<accession>A0A327JHS6</accession>
<dbReference type="OrthoDB" id="9770036at2"/>
<name>A0A327JHS6_9HYPH</name>
<evidence type="ECO:0000256" key="5">
    <source>
        <dbReference type="ARBA" id="ARBA00023136"/>
    </source>
</evidence>
<dbReference type="Pfam" id="PF12704">
    <property type="entry name" value="MacB_PCD"/>
    <property type="match status" value="1"/>
</dbReference>
<dbReference type="InterPro" id="IPR050250">
    <property type="entry name" value="Macrolide_Exporter_MacB"/>
</dbReference>
<gene>
    <name evidence="10" type="ORF">CH339_15995</name>
</gene>
<evidence type="ECO:0000256" key="1">
    <source>
        <dbReference type="ARBA" id="ARBA00004651"/>
    </source>
</evidence>
<feature type="domain" description="ABC3 transporter permease C-terminal" evidence="8">
    <location>
        <begin position="314"/>
        <end position="425"/>
    </location>
</feature>
<evidence type="ECO:0000256" key="7">
    <source>
        <dbReference type="SAM" id="Phobius"/>
    </source>
</evidence>
<sequence>MYLRMIRQSFFEGRKRKALAAITVALAAALITTLLNLSVDVGDKMAKEMKAYGSNIRVVPKSENIPLKIGGVDFNPLKGRDYLDEAELTKIKDIFWSNNIVGLAPFLDVPVEIAGKDAGRVSLIGTYFRKSMPLPSDEEYRTGVRITHPYWQVTGAWPDDESASEVLIGRSLARRLGVAAGDTIGVTRPTEGSGGSAEASYRITGILATGEAEDNAIVAPLGAVQALAGLQGKVQSVSVSALTIPENELSRKAIRDQDSLSTSEYDVWYCSAFVSSIAHQIEEAVINASARPVWQVAAGEGVVIGKLQVLMLVVTLAAFASAAMGVSSLMNTAVMERAREIGLMKALGAAEWQIHLLFLTEAVIIGVVGGILGFLAGSGLSQAVGWAVFGSSLAFHWIAVPVVIAVSVATALAGSILPARSITRLMPVEVLYGR</sequence>
<feature type="transmembrane region" description="Helical" evidence="7">
    <location>
        <begin position="395"/>
        <end position="417"/>
    </location>
</feature>
<reference evidence="10 11" key="1">
    <citation type="submission" date="2017-07" db="EMBL/GenBank/DDBJ databases">
        <title>Draft Genome Sequences of Select Purple Nonsulfur Bacteria.</title>
        <authorList>
            <person name="Lasarre B."/>
            <person name="Mckinlay J.B."/>
        </authorList>
    </citation>
    <scope>NUCLEOTIDE SEQUENCE [LARGE SCALE GENOMIC DNA]</scope>
    <source>
        <strain evidence="10 11">DSM 11290</strain>
    </source>
</reference>
<feature type="transmembrane region" description="Helical" evidence="7">
    <location>
        <begin position="309"/>
        <end position="334"/>
    </location>
</feature>
<dbReference type="PANTHER" id="PTHR30572">
    <property type="entry name" value="MEMBRANE COMPONENT OF TRANSPORTER-RELATED"/>
    <property type="match status" value="1"/>
</dbReference>
<feature type="transmembrane region" description="Helical" evidence="7">
    <location>
        <begin position="354"/>
        <end position="375"/>
    </location>
</feature>
<comment type="subcellular location">
    <subcellularLocation>
        <location evidence="1">Cell membrane</location>
        <topology evidence="1">Multi-pass membrane protein</topology>
    </subcellularLocation>
</comment>
<dbReference type="GO" id="GO:0005886">
    <property type="term" value="C:plasma membrane"/>
    <property type="evidence" value="ECO:0007669"/>
    <property type="project" value="UniProtKB-SubCell"/>
</dbReference>
<keyword evidence="2" id="KW-1003">Cell membrane</keyword>
<evidence type="ECO:0000259" key="9">
    <source>
        <dbReference type="Pfam" id="PF12704"/>
    </source>
</evidence>
<dbReference type="PANTHER" id="PTHR30572:SF4">
    <property type="entry name" value="ABC TRANSPORTER PERMEASE YTRF"/>
    <property type="match status" value="1"/>
</dbReference>
<proteinExistence type="inferred from homology"/>
<evidence type="ECO:0000313" key="10">
    <source>
        <dbReference type="EMBL" id="RAI25940.1"/>
    </source>
</evidence>
<evidence type="ECO:0000256" key="3">
    <source>
        <dbReference type="ARBA" id="ARBA00022692"/>
    </source>
</evidence>
<keyword evidence="3 7" id="KW-0812">Transmembrane</keyword>
<dbReference type="Pfam" id="PF02687">
    <property type="entry name" value="FtsX"/>
    <property type="match status" value="1"/>
</dbReference>
<evidence type="ECO:0000256" key="6">
    <source>
        <dbReference type="ARBA" id="ARBA00038076"/>
    </source>
</evidence>